<dbReference type="GO" id="GO:0003677">
    <property type="term" value="F:DNA binding"/>
    <property type="evidence" value="ECO:0007669"/>
    <property type="project" value="InterPro"/>
</dbReference>
<dbReference type="AlphaFoldDB" id="A0A445C763"/>
<evidence type="ECO:0000313" key="3">
    <source>
        <dbReference type="Proteomes" id="UP000289738"/>
    </source>
</evidence>
<dbReference type="EMBL" id="SDMP01000007">
    <property type="protein sequence ID" value="RYR46785.1"/>
    <property type="molecule type" value="Genomic_DNA"/>
</dbReference>
<accession>A0A445C763</accession>
<dbReference type="SUPFAM" id="SSF53098">
    <property type="entry name" value="Ribonuclease H-like"/>
    <property type="match status" value="1"/>
</dbReference>
<sequence>MRNRNLQKKFVIEKWAVSPNSVINSMTCMIKRKFDKYRKEIHGIMDIAVILDPKYKFGGLEYKFARECGDPNECAKIVERIKQTCYELFNEYQKNTSNLSNMSVKSTQELRINADEDDNIRQNKKEKGSFVKRKFDNYVEEDVHHLTPDFDILAW</sequence>
<dbReference type="PANTHER" id="PTHR23272:SF187">
    <property type="entry name" value="AC9 TRANSPOSASE-RELATED"/>
    <property type="match status" value="1"/>
</dbReference>
<comment type="caution">
    <text evidence="2">The sequence shown here is derived from an EMBL/GenBank/DDBJ whole genome shotgun (WGS) entry which is preliminary data.</text>
</comment>
<dbReference type="InterPro" id="IPR012337">
    <property type="entry name" value="RNaseH-like_sf"/>
</dbReference>
<reference evidence="2 3" key="1">
    <citation type="submission" date="2019-01" db="EMBL/GenBank/DDBJ databases">
        <title>Sequencing of cultivated peanut Arachis hypogaea provides insights into genome evolution and oil improvement.</title>
        <authorList>
            <person name="Chen X."/>
        </authorList>
    </citation>
    <scope>NUCLEOTIDE SEQUENCE [LARGE SCALE GENOMIC DNA]</scope>
    <source>
        <strain evidence="3">cv. Fuhuasheng</strain>
        <tissue evidence="2">Leaves</tissue>
    </source>
</reference>
<gene>
    <name evidence="2" type="ORF">Ahy_A07g032601</name>
</gene>
<dbReference type="PANTHER" id="PTHR23272">
    <property type="entry name" value="BED FINGER-RELATED"/>
    <property type="match status" value="1"/>
</dbReference>
<organism evidence="2 3">
    <name type="scientific">Arachis hypogaea</name>
    <name type="common">Peanut</name>
    <dbReference type="NCBI Taxonomy" id="3818"/>
    <lineage>
        <taxon>Eukaryota</taxon>
        <taxon>Viridiplantae</taxon>
        <taxon>Streptophyta</taxon>
        <taxon>Embryophyta</taxon>
        <taxon>Tracheophyta</taxon>
        <taxon>Spermatophyta</taxon>
        <taxon>Magnoliopsida</taxon>
        <taxon>eudicotyledons</taxon>
        <taxon>Gunneridae</taxon>
        <taxon>Pentapetalae</taxon>
        <taxon>rosids</taxon>
        <taxon>fabids</taxon>
        <taxon>Fabales</taxon>
        <taxon>Fabaceae</taxon>
        <taxon>Papilionoideae</taxon>
        <taxon>50 kb inversion clade</taxon>
        <taxon>dalbergioids sensu lato</taxon>
        <taxon>Dalbergieae</taxon>
        <taxon>Pterocarpus clade</taxon>
        <taxon>Arachis</taxon>
    </lineage>
</organism>
<proteinExistence type="predicted"/>
<evidence type="ECO:0000313" key="2">
    <source>
        <dbReference type="EMBL" id="RYR46785.1"/>
    </source>
</evidence>
<evidence type="ECO:0000259" key="1">
    <source>
        <dbReference type="Pfam" id="PF14372"/>
    </source>
</evidence>
<keyword evidence="3" id="KW-1185">Reference proteome</keyword>
<dbReference type="Pfam" id="PF14372">
    <property type="entry name" value="hAT-like_RNase-H"/>
    <property type="match status" value="1"/>
</dbReference>
<feature type="domain" description="hAT-like transposase RNase-H fold" evidence="1">
    <location>
        <begin position="12"/>
        <end position="92"/>
    </location>
</feature>
<protein>
    <recommendedName>
        <fullName evidence="1">hAT-like transposase RNase-H fold domain-containing protein</fullName>
    </recommendedName>
</protein>
<dbReference type="InterPro" id="IPR025525">
    <property type="entry name" value="hAT-like_transposase_RNase-H"/>
</dbReference>
<name>A0A445C763_ARAHY</name>
<dbReference type="Proteomes" id="UP000289738">
    <property type="component" value="Chromosome A07"/>
</dbReference>